<accession>A0A1V6CE28</accession>
<feature type="binding site" evidence="6">
    <location>
        <position position="54"/>
    </location>
    <ligand>
        <name>NAD(+)</name>
        <dbReference type="ChEBI" id="CHEBI:57540"/>
    </ligand>
</feature>
<dbReference type="GO" id="GO:0003951">
    <property type="term" value="F:NAD+ kinase activity"/>
    <property type="evidence" value="ECO:0007669"/>
    <property type="project" value="UniProtKB-UniRule"/>
</dbReference>
<keyword evidence="3 6" id="KW-0521">NADP</keyword>
<dbReference type="HAMAP" id="MF_00361">
    <property type="entry name" value="NAD_kinase"/>
    <property type="match status" value="1"/>
</dbReference>
<dbReference type="GO" id="GO:0051287">
    <property type="term" value="F:NAD binding"/>
    <property type="evidence" value="ECO:0007669"/>
    <property type="project" value="UniProtKB-ARBA"/>
</dbReference>
<feature type="binding site" evidence="6">
    <location>
        <begin position="49"/>
        <end position="50"/>
    </location>
    <ligand>
        <name>NAD(+)</name>
        <dbReference type="ChEBI" id="CHEBI:57540"/>
    </ligand>
</feature>
<sequence>MRNMSIIFNPKISGIENIKNNIEEIANKKGIKIVPCGKQTELLVSLGGDGTVLKGFKILPSFDIPLLGLNFGKFGFLTIDCKDILKTTEDIIEEKFCISPRMYIEAEYTSNGREHIGRALNEMLIFRKDIRMVEFELTLGSTPFYFRADGIIISTPTGSTAHAFSAGGPIVFPEDKSMVIVAFAPFTATWRNCIYEGTNIQMKASKECDIIIDGQEKLTLPEHKSIKIKPGKDVLKLLVPQGWDFWKTLKEKFSWGKGLT</sequence>
<dbReference type="Pfam" id="PF20143">
    <property type="entry name" value="NAD_kinase_C"/>
    <property type="match status" value="1"/>
</dbReference>
<dbReference type="EMBL" id="MWDQ01000023">
    <property type="protein sequence ID" value="OQB75123.1"/>
    <property type="molecule type" value="Genomic_DNA"/>
</dbReference>
<dbReference type="GO" id="GO:0006741">
    <property type="term" value="P:NADP+ biosynthetic process"/>
    <property type="evidence" value="ECO:0007669"/>
    <property type="project" value="UniProtKB-UniRule"/>
</dbReference>
<feature type="active site" description="Proton acceptor" evidence="6">
    <location>
        <position position="49"/>
    </location>
</feature>
<keyword evidence="6" id="KW-0963">Cytoplasm</keyword>
<comment type="catalytic activity">
    <reaction evidence="5 6">
        <text>NAD(+) + ATP = ADP + NADP(+) + H(+)</text>
        <dbReference type="Rhea" id="RHEA:18629"/>
        <dbReference type="ChEBI" id="CHEBI:15378"/>
        <dbReference type="ChEBI" id="CHEBI:30616"/>
        <dbReference type="ChEBI" id="CHEBI:57540"/>
        <dbReference type="ChEBI" id="CHEBI:58349"/>
        <dbReference type="ChEBI" id="CHEBI:456216"/>
        <dbReference type="EC" id="2.7.1.23"/>
    </reaction>
</comment>
<gene>
    <name evidence="7" type="primary">ppnK</name>
    <name evidence="6" type="synonym">nadK</name>
    <name evidence="7" type="ORF">BWX89_00148</name>
</gene>
<dbReference type="InterPro" id="IPR017438">
    <property type="entry name" value="ATP-NAD_kinase_N"/>
</dbReference>
<evidence type="ECO:0000256" key="6">
    <source>
        <dbReference type="HAMAP-Rule" id="MF_00361"/>
    </source>
</evidence>
<dbReference type="Proteomes" id="UP000485562">
    <property type="component" value="Unassembled WGS sequence"/>
</dbReference>
<dbReference type="GO" id="GO:0005524">
    <property type="term" value="F:ATP binding"/>
    <property type="evidence" value="ECO:0007669"/>
    <property type="project" value="UniProtKB-KW"/>
</dbReference>
<dbReference type="PANTHER" id="PTHR20275">
    <property type="entry name" value="NAD KINASE"/>
    <property type="match status" value="1"/>
</dbReference>
<dbReference type="GO" id="GO:0019674">
    <property type="term" value="P:NAD+ metabolic process"/>
    <property type="evidence" value="ECO:0007669"/>
    <property type="project" value="InterPro"/>
</dbReference>
<keyword evidence="1 6" id="KW-0808">Transferase</keyword>
<dbReference type="EC" id="2.7.1.23" evidence="6"/>
<proteinExistence type="inferred from homology"/>
<evidence type="ECO:0000256" key="1">
    <source>
        <dbReference type="ARBA" id="ARBA00022679"/>
    </source>
</evidence>
<dbReference type="Gene3D" id="2.60.200.30">
    <property type="entry name" value="Probable inorganic polyphosphate/atp-NAD kinase, domain 2"/>
    <property type="match status" value="1"/>
</dbReference>
<dbReference type="Gene3D" id="3.40.50.10330">
    <property type="entry name" value="Probable inorganic polyphosphate/atp-NAD kinase, domain 1"/>
    <property type="match status" value="1"/>
</dbReference>
<comment type="caution">
    <text evidence="7">The sequence shown here is derived from an EMBL/GenBank/DDBJ whole genome shotgun (WGS) entry which is preliminary data.</text>
</comment>
<evidence type="ECO:0000256" key="2">
    <source>
        <dbReference type="ARBA" id="ARBA00022777"/>
    </source>
</evidence>
<dbReference type="Pfam" id="PF01513">
    <property type="entry name" value="NAD_kinase"/>
    <property type="match status" value="1"/>
</dbReference>
<keyword evidence="6" id="KW-0547">Nucleotide-binding</keyword>
<name>A0A1V6CE28_UNCT6</name>
<comment type="caution">
    <text evidence="6">Lacks conserved residue(s) required for the propagation of feature annotation.</text>
</comment>
<evidence type="ECO:0000313" key="7">
    <source>
        <dbReference type="EMBL" id="OQB75123.1"/>
    </source>
</evidence>
<comment type="similarity">
    <text evidence="6">Belongs to the NAD kinase family.</text>
</comment>
<dbReference type="InterPro" id="IPR016064">
    <property type="entry name" value="NAD/diacylglycerol_kinase_sf"/>
</dbReference>
<dbReference type="GO" id="GO:0005737">
    <property type="term" value="C:cytoplasm"/>
    <property type="evidence" value="ECO:0007669"/>
    <property type="project" value="UniProtKB-SubCell"/>
</dbReference>
<dbReference type="SUPFAM" id="SSF111331">
    <property type="entry name" value="NAD kinase/diacylglycerol kinase-like"/>
    <property type="match status" value="1"/>
</dbReference>
<reference evidence="7" key="1">
    <citation type="submission" date="2017-02" db="EMBL/GenBank/DDBJ databases">
        <title>Delving into the versatile metabolic prowess of the omnipresent phylum Bacteroidetes.</title>
        <authorList>
            <person name="Nobu M.K."/>
            <person name="Mei R."/>
            <person name="Narihiro T."/>
            <person name="Kuroda K."/>
            <person name="Liu W.-T."/>
        </authorList>
    </citation>
    <scope>NUCLEOTIDE SEQUENCE</scope>
    <source>
        <strain evidence="7">ADurb.Bin131</strain>
    </source>
</reference>
<dbReference type="PANTHER" id="PTHR20275:SF0">
    <property type="entry name" value="NAD KINASE"/>
    <property type="match status" value="1"/>
</dbReference>
<feature type="binding site" evidence="6">
    <location>
        <begin position="160"/>
        <end position="165"/>
    </location>
    <ligand>
        <name>NAD(+)</name>
        <dbReference type="ChEBI" id="CHEBI:57540"/>
    </ligand>
</feature>
<comment type="subcellular location">
    <subcellularLocation>
        <location evidence="6">Cytoplasm</location>
    </subcellularLocation>
</comment>
<dbReference type="InterPro" id="IPR002504">
    <property type="entry name" value="NADK"/>
</dbReference>
<comment type="function">
    <text evidence="6">Involved in the regulation of the intracellular balance of NAD and NADP, and is a key enzyme in the biosynthesis of NADP. Catalyzes specifically the phosphorylation on 2'-hydroxyl of the adenosine moiety of NAD to yield NADP.</text>
</comment>
<organism evidence="7">
    <name type="scientific">candidate division TA06 bacterium ADurb.Bin131</name>
    <dbReference type="NCBI Taxonomy" id="1852827"/>
    <lineage>
        <taxon>Bacteria</taxon>
        <taxon>Bacteria division TA06</taxon>
    </lineage>
</organism>
<comment type="cofactor">
    <cofactor evidence="6">
        <name>a divalent metal cation</name>
        <dbReference type="ChEBI" id="CHEBI:60240"/>
    </cofactor>
</comment>
<protein>
    <recommendedName>
        <fullName evidence="6">NAD kinase</fullName>
        <ecNumber evidence="6">2.7.1.23</ecNumber>
    </recommendedName>
    <alternativeName>
        <fullName evidence="6">ATP-dependent NAD kinase</fullName>
    </alternativeName>
</protein>
<feature type="binding site" evidence="6">
    <location>
        <position position="184"/>
    </location>
    <ligand>
        <name>NAD(+)</name>
        <dbReference type="ChEBI" id="CHEBI:57540"/>
    </ligand>
</feature>
<keyword evidence="4 6" id="KW-0520">NAD</keyword>
<evidence type="ECO:0000256" key="5">
    <source>
        <dbReference type="ARBA" id="ARBA00047925"/>
    </source>
</evidence>
<evidence type="ECO:0000256" key="3">
    <source>
        <dbReference type="ARBA" id="ARBA00022857"/>
    </source>
</evidence>
<keyword evidence="2 6" id="KW-0418">Kinase</keyword>
<feature type="binding site" evidence="6">
    <location>
        <position position="149"/>
    </location>
    <ligand>
        <name>NAD(+)</name>
        <dbReference type="ChEBI" id="CHEBI:57540"/>
    </ligand>
</feature>
<dbReference type="InterPro" id="IPR017437">
    <property type="entry name" value="ATP-NAD_kinase_PpnK-typ_C"/>
</dbReference>
<evidence type="ECO:0000256" key="4">
    <source>
        <dbReference type="ARBA" id="ARBA00023027"/>
    </source>
</evidence>
<feature type="binding site" evidence="6">
    <location>
        <position position="215"/>
    </location>
    <ligand>
        <name>NAD(+)</name>
        <dbReference type="ChEBI" id="CHEBI:57540"/>
    </ligand>
</feature>
<feature type="binding site" evidence="6">
    <location>
        <position position="147"/>
    </location>
    <ligand>
        <name>NAD(+)</name>
        <dbReference type="ChEBI" id="CHEBI:57540"/>
    </ligand>
</feature>
<dbReference type="AlphaFoldDB" id="A0A1V6CE28"/>
<dbReference type="GO" id="GO:0046872">
    <property type="term" value="F:metal ion binding"/>
    <property type="evidence" value="ECO:0007669"/>
    <property type="project" value="UniProtKB-UniRule"/>
</dbReference>
<feature type="binding site" evidence="6">
    <location>
        <begin position="121"/>
        <end position="122"/>
    </location>
    <ligand>
        <name>NAD(+)</name>
        <dbReference type="ChEBI" id="CHEBI:57540"/>
    </ligand>
</feature>
<keyword evidence="6" id="KW-0067">ATP-binding</keyword>